<reference evidence="7 8" key="1">
    <citation type="journal article" date="2024" name="IMA Fungus">
        <title>IMA Genome - F19 : A genome assembly and annotation guide to empower mycologists, including annotated draft genome sequences of Ceratocystis pirilliformis, Diaporthe australafricana, Fusarium ophioides, Paecilomyces lecythidis, and Sporothrix stenoceras.</title>
        <authorList>
            <person name="Aylward J."/>
            <person name="Wilson A.M."/>
            <person name="Visagie C.M."/>
            <person name="Spraker J."/>
            <person name="Barnes I."/>
            <person name="Buitendag C."/>
            <person name="Ceriani C."/>
            <person name="Del Mar Angel L."/>
            <person name="du Plessis D."/>
            <person name="Fuchs T."/>
            <person name="Gasser K."/>
            <person name="Kramer D."/>
            <person name="Li W."/>
            <person name="Munsamy K."/>
            <person name="Piso A."/>
            <person name="Price J.L."/>
            <person name="Sonnekus B."/>
            <person name="Thomas C."/>
            <person name="van der Nest A."/>
            <person name="van Dijk A."/>
            <person name="van Heerden A."/>
            <person name="van Vuuren N."/>
            <person name="Yilmaz N."/>
            <person name="Duong T.A."/>
            <person name="van der Merwe N.A."/>
            <person name="Wingfield M.J."/>
            <person name="Wingfield B.D."/>
        </authorList>
    </citation>
    <scope>NUCLEOTIDE SEQUENCE [LARGE SCALE GENOMIC DNA]</scope>
    <source>
        <strain evidence="7 8">CMW 18167</strain>
    </source>
</reference>
<feature type="compositionally biased region" description="Basic and acidic residues" evidence="5">
    <location>
        <begin position="169"/>
        <end position="186"/>
    </location>
</feature>
<evidence type="ECO:0000313" key="8">
    <source>
        <dbReference type="Proteomes" id="UP001583193"/>
    </source>
</evidence>
<evidence type="ECO:0000256" key="1">
    <source>
        <dbReference type="ARBA" id="ARBA00022723"/>
    </source>
</evidence>
<dbReference type="Gene3D" id="3.30.40.10">
    <property type="entry name" value="Zinc/RING finger domain, C3HC4 (zinc finger)"/>
    <property type="match status" value="1"/>
</dbReference>
<dbReference type="PANTHER" id="PTHR13063:SF10">
    <property type="entry name" value="NITRIC OXIDE SYNTHASE-INTERACTING PROTEIN"/>
    <property type="match status" value="1"/>
</dbReference>
<feature type="region of interest" description="Disordered" evidence="5">
    <location>
        <begin position="347"/>
        <end position="402"/>
    </location>
</feature>
<accession>A0ABR3XWC5</accession>
<evidence type="ECO:0000256" key="4">
    <source>
        <dbReference type="SAM" id="Coils"/>
    </source>
</evidence>
<feature type="domain" description="RING-type" evidence="6">
    <location>
        <begin position="256"/>
        <end position="339"/>
    </location>
</feature>
<evidence type="ECO:0000256" key="2">
    <source>
        <dbReference type="ARBA" id="ARBA00022771"/>
    </source>
</evidence>
<comment type="caution">
    <text evidence="7">The sequence shown here is derived from an EMBL/GenBank/DDBJ whole genome shotgun (WGS) entry which is preliminary data.</text>
</comment>
<evidence type="ECO:0000256" key="5">
    <source>
        <dbReference type="SAM" id="MobiDB-lite"/>
    </source>
</evidence>
<dbReference type="SMART" id="SM00184">
    <property type="entry name" value="RING"/>
    <property type="match status" value="1"/>
</dbReference>
<dbReference type="Proteomes" id="UP001583193">
    <property type="component" value="Unassembled WGS sequence"/>
</dbReference>
<dbReference type="InterPro" id="IPR013083">
    <property type="entry name" value="Znf_RING/FYVE/PHD"/>
</dbReference>
<evidence type="ECO:0000256" key="3">
    <source>
        <dbReference type="ARBA" id="ARBA00022833"/>
    </source>
</evidence>
<keyword evidence="3" id="KW-0862">Zinc</keyword>
<dbReference type="Pfam" id="PF13445">
    <property type="entry name" value="zf-RING_UBOX"/>
    <property type="match status" value="1"/>
</dbReference>
<feature type="coiled-coil region" evidence="4">
    <location>
        <begin position="66"/>
        <end position="105"/>
    </location>
</feature>
<proteinExistence type="predicted"/>
<keyword evidence="1" id="KW-0479">Metal-binding</keyword>
<keyword evidence="2" id="KW-0863">Zinc-finger</keyword>
<keyword evidence="8" id="KW-1185">Reference proteome</keyword>
<dbReference type="PANTHER" id="PTHR13063">
    <property type="entry name" value="ENOS INTERACTING PROTEIN"/>
    <property type="match status" value="1"/>
</dbReference>
<dbReference type="InterPro" id="IPR027370">
    <property type="entry name" value="Znf-RING_euk"/>
</dbReference>
<gene>
    <name evidence="7" type="ORF">Plec18167_003711</name>
</gene>
<feature type="region of interest" description="Disordered" evidence="5">
    <location>
        <begin position="169"/>
        <end position="195"/>
    </location>
</feature>
<dbReference type="InterPro" id="IPR017907">
    <property type="entry name" value="Znf_RING_CS"/>
</dbReference>
<organism evidence="7 8">
    <name type="scientific">Paecilomyces lecythidis</name>
    <dbReference type="NCBI Taxonomy" id="3004212"/>
    <lineage>
        <taxon>Eukaryota</taxon>
        <taxon>Fungi</taxon>
        <taxon>Dikarya</taxon>
        <taxon>Ascomycota</taxon>
        <taxon>Pezizomycotina</taxon>
        <taxon>Eurotiomycetes</taxon>
        <taxon>Eurotiomycetidae</taxon>
        <taxon>Eurotiales</taxon>
        <taxon>Thermoascaceae</taxon>
        <taxon>Paecilomyces</taxon>
    </lineage>
</organism>
<name>A0ABR3XWC5_9EURO</name>
<keyword evidence="4" id="KW-0175">Coiled coil</keyword>
<sequence length="414" mass="46075">MAHSKRNTSLPHFTSYERDLLRTTWGTQRTRLSRDSFLPFGSCRLCLEPARSPVVACATNGDLFCRECAINDLLAQRKEIKRLEREREEARRRLEEDEALTLEEARMRELREFELVSMGLEATNSAAGKKRKAEESDAIAAFRQREVEIDGKRRKVFELNEDEMKRAARMEQDRLKSELKKEKSESKSALPSFWVPSQTPGTNAFEIAASKPVKLAPICPGSGEDNRHTYSLKLLVDVHFTEEKADDGSGKAQRVCPACKKALTNGLKAMRMFHSSSVLDQGKSNSAPVTKPCGHVICFPCVQKFMMPQLHNTTIDPHASKEQQEADAALRGKMLCYVCEADVTPEAQGSTDANGNENENENGNEKRKKKNKDKSKDKENGKIGRGVVEISSEGTGFAGGGANMAKKVGVAFQC</sequence>
<evidence type="ECO:0000259" key="6">
    <source>
        <dbReference type="SMART" id="SM00184"/>
    </source>
</evidence>
<dbReference type="InterPro" id="IPR001841">
    <property type="entry name" value="Znf_RING"/>
</dbReference>
<dbReference type="InterPro" id="IPR016818">
    <property type="entry name" value="NOSIP"/>
</dbReference>
<protein>
    <recommendedName>
        <fullName evidence="6">RING-type domain-containing protein</fullName>
    </recommendedName>
</protein>
<evidence type="ECO:0000313" key="7">
    <source>
        <dbReference type="EMBL" id="KAL1880308.1"/>
    </source>
</evidence>
<dbReference type="PROSITE" id="PS00518">
    <property type="entry name" value="ZF_RING_1"/>
    <property type="match status" value="1"/>
</dbReference>
<dbReference type="EMBL" id="JAVDPF010000009">
    <property type="protein sequence ID" value="KAL1880308.1"/>
    <property type="molecule type" value="Genomic_DNA"/>
</dbReference>